<evidence type="ECO:0000313" key="2">
    <source>
        <dbReference type="EnsemblPlants" id="Zm00001eb412580_P001"/>
    </source>
</evidence>
<protein>
    <submittedName>
        <fullName evidence="2">Uncharacterized protein</fullName>
    </submittedName>
</protein>
<proteinExistence type="predicted"/>
<feature type="region of interest" description="Disordered" evidence="1">
    <location>
        <begin position="252"/>
        <end position="342"/>
    </location>
</feature>
<feature type="region of interest" description="Disordered" evidence="1">
    <location>
        <begin position="162"/>
        <end position="185"/>
    </location>
</feature>
<accession>A0A804REV3</accession>
<sequence length="342" mass="36268">MQGLQEMQVFKDTELDPYSVMIDDAMYDEGNPITDWLCNLRSESPPILDEYDDNELDSPIPSRVLMDELGMDGEVTALKRKLDFNTRDGKKKRKAGLVDIEEEMRTMLSQILQKVAQYMLNYVIAVQMVAQCNLYGLKVGDEFGDEWEFGGPSGGGACDVGASDDGSRDGAMHEQAAPNPPFRPRSTRLKKVLVKELYKTLKHCGLVLNQQFSEGPGLPSRLMKELEATCMSAAHKLESTAARALGRIAASTGSADPGAVNSTTVAPGINGTADPSKPFGRIVASTGPAGPGANNSSTEAHGKNSASTGATDPGTANSLANTTGGNASSTGSAADEEEVRGC</sequence>
<name>A0A804REV3_MAIZE</name>
<reference evidence="2" key="2">
    <citation type="submission" date="2019-07" db="EMBL/GenBank/DDBJ databases">
        <authorList>
            <person name="Seetharam A."/>
            <person name="Woodhouse M."/>
            <person name="Cannon E."/>
        </authorList>
    </citation>
    <scope>NUCLEOTIDE SEQUENCE [LARGE SCALE GENOMIC DNA]</scope>
    <source>
        <strain evidence="2">cv. B73</strain>
    </source>
</reference>
<dbReference type="EnsemblPlants" id="Zm00001eb412580_T001">
    <property type="protein sequence ID" value="Zm00001eb412580_P001"/>
    <property type="gene ID" value="Zm00001eb412580"/>
</dbReference>
<reference evidence="3" key="1">
    <citation type="journal article" date="2009" name="Science">
        <title>The B73 maize genome: complexity, diversity, and dynamics.</title>
        <authorList>
            <person name="Schnable P.S."/>
            <person name="Ware D."/>
            <person name="Fulton R.S."/>
            <person name="Stein J.C."/>
            <person name="Wei F."/>
            <person name="Pasternak S."/>
            <person name="Liang C."/>
            <person name="Zhang J."/>
            <person name="Fulton L."/>
            <person name="Graves T.A."/>
            <person name="Minx P."/>
            <person name="Reily A.D."/>
            <person name="Courtney L."/>
            <person name="Kruchowski S.S."/>
            <person name="Tomlinson C."/>
            <person name="Strong C."/>
            <person name="Delehaunty K."/>
            <person name="Fronick C."/>
            <person name="Courtney B."/>
            <person name="Rock S.M."/>
            <person name="Belter E."/>
            <person name="Du F."/>
            <person name="Kim K."/>
            <person name="Abbott R.M."/>
            <person name="Cotton M."/>
            <person name="Levy A."/>
            <person name="Marchetto P."/>
            <person name="Ochoa K."/>
            <person name="Jackson S.M."/>
            <person name="Gillam B."/>
            <person name="Chen W."/>
            <person name="Yan L."/>
            <person name="Higginbotham J."/>
            <person name="Cardenas M."/>
            <person name="Waligorski J."/>
            <person name="Applebaum E."/>
            <person name="Phelps L."/>
            <person name="Falcone J."/>
            <person name="Kanchi K."/>
            <person name="Thane T."/>
            <person name="Scimone A."/>
            <person name="Thane N."/>
            <person name="Henke J."/>
            <person name="Wang T."/>
            <person name="Ruppert J."/>
            <person name="Shah N."/>
            <person name="Rotter K."/>
            <person name="Hodges J."/>
            <person name="Ingenthron E."/>
            <person name="Cordes M."/>
            <person name="Kohlberg S."/>
            <person name="Sgro J."/>
            <person name="Delgado B."/>
            <person name="Mead K."/>
            <person name="Chinwalla A."/>
            <person name="Leonard S."/>
            <person name="Crouse K."/>
            <person name="Collura K."/>
            <person name="Kudrna D."/>
            <person name="Currie J."/>
            <person name="He R."/>
            <person name="Angelova A."/>
            <person name="Rajasekar S."/>
            <person name="Mueller T."/>
            <person name="Lomeli R."/>
            <person name="Scara G."/>
            <person name="Ko A."/>
            <person name="Delaney K."/>
            <person name="Wissotski M."/>
            <person name="Lopez G."/>
            <person name="Campos D."/>
            <person name="Braidotti M."/>
            <person name="Ashley E."/>
            <person name="Golser W."/>
            <person name="Kim H."/>
            <person name="Lee S."/>
            <person name="Lin J."/>
            <person name="Dujmic Z."/>
            <person name="Kim W."/>
            <person name="Talag J."/>
            <person name="Zuccolo A."/>
            <person name="Fan C."/>
            <person name="Sebastian A."/>
            <person name="Kramer M."/>
            <person name="Spiegel L."/>
            <person name="Nascimento L."/>
            <person name="Zutavern T."/>
            <person name="Miller B."/>
            <person name="Ambroise C."/>
            <person name="Muller S."/>
            <person name="Spooner W."/>
            <person name="Narechania A."/>
            <person name="Ren L."/>
            <person name="Wei S."/>
            <person name="Kumari S."/>
            <person name="Faga B."/>
            <person name="Levy M.J."/>
            <person name="McMahan L."/>
            <person name="Van Buren P."/>
            <person name="Vaughn M.W."/>
            <person name="Ying K."/>
            <person name="Yeh C.-T."/>
            <person name="Emrich S.J."/>
            <person name="Jia Y."/>
            <person name="Kalyanaraman A."/>
            <person name="Hsia A.-P."/>
            <person name="Barbazuk W.B."/>
            <person name="Baucom R.S."/>
            <person name="Brutnell T.P."/>
            <person name="Carpita N.C."/>
            <person name="Chaparro C."/>
            <person name="Chia J.-M."/>
            <person name="Deragon J.-M."/>
            <person name="Estill J.C."/>
            <person name="Fu Y."/>
            <person name="Jeddeloh J.A."/>
            <person name="Han Y."/>
            <person name="Lee H."/>
            <person name="Li P."/>
            <person name="Lisch D.R."/>
            <person name="Liu S."/>
            <person name="Liu Z."/>
            <person name="Nagel D.H."/>
            <person name="McCann M.C."/>
            <person name="SanMiguel P."/>
            <person name="Myers A.M."/>
            <person name="Nettleton D."/>
            <person name="Nguyen J."/>
            <person name="Penning B.W."/>
            <person name="Ponnala L."/>
            <person name="Schneider K.L."/>
            <person name="Schwartz D.C."/>
            <person name="Sharma A."/>
            <person name="Soderlund C."/>
            <person name="Springer N.M."/>
            <person name="Sun Q."/>
            <person name="Wang H."/>
            <person name="Waterman M."/>
            <person name="Westerman R."/>
            <person name="Wolfgruber T.K."/>
            <person name="Yang L."/>
            <person name="Yu Y."/>
            <person name="Zhang L."/>
            <person name="Zhou S."/>
            <person name="Zhu Q."/>
            <person name="Bennetzen J.L."/>
            <person name="Dawe R.K."/>
            <person name="Jiang J."/>
            <person name="Jiang N."/>
            <person name="Presting G.G."/>
            <person name="Wessler S.R."/>
            <person name="Aluru S."/>
            <person name="Martienssen R.A."/>
            <person name="Clifton S.W."/>
            <person name="McCombie W.R."/>
            <person name="Wing R.A."/>
            <person name="Wilson R.K."/>
        </authorList>
    </citation>
    <scope>NUCLEOTIDE SEQUENCE [LARGE SCALE GENOMIC DNA]</scope>
    <source>
        <strain evidence="3">cv. B73</strain>
    </source>
</reference>
<feature type="compositionally biased region" description="Polar residues" evidence="1">
    <location>
        <begin position="293"/>
        <end position="332"/>
    </location>
</feature>
<evidence type="ECO:0000313" key="3">
    <source>
        <dbReference type="Proteomes" id="UP000007305"/>
    </source>
</evidence>
<dbReference type="Proteomes" id="UP000007305">
    <property type="component" value="Chromosome 10"/>
</dbReference>
<reference evidence="2" key="3">
    <citation type="submission" date="2021-05" db="UniProtKB">
        <authorList>
            <consortium name="EnsemblPlants"/>
        </authorList>
    </citation>
    <scope>IDENTIFICATION</scope>
    <source>
        <strain evidence="2">cv. B73</strain>
    </source>
</reference>
<dbReference type="Gramene" id="Zm00001eb412580_T001">
    <property type="protein sequence ID" value="Zm00001eb412580_P001"/>
    <property type="gene ID" value="Zm00001eb412580"/>
</dbReference>
<keyword evidence="3" id="KW-1185">Reference proteome</keyword>
<dbReference type="InParanoid" id="A0A804REV3"/>
<evidence type="ECO:0000256" key="1">
    <source>
        <dbReference type="SAM" id="MobiDB-lite"/>
    </source>
</evidence>
<dbReference type="AlphaFoldDB" id="A0A804REV3"/>
<organism evidence="2 3">
    <name type="scientific">Zea mays</name>
    <name type="common">Maize</name>
    <dbReference type="NCBI Taxonomy" id="4577"/>
    <lineage>
        <taxon>Eukaryota</taxon>
        <taxon>Viridiplantae</taxon>
        <taxon>Streptophyta</taxon>
        <taxon>Embryophyta</taxon>
        <taxon>Tracheophyta</taxon>
        <taxon>Spermatophyta</taxon>
        <taxon>Magnoliopsida</taxon>
        <taxon>Liliopsida</taxon>
        <taxon>Poales</taxon>
        <taxon>Poaceae</taxon>
        <taxon>PACMAD clade</taxon>
        <taxon>Panicoideae</taxon>
        <taxon>Andropogonodae</taxon>
        <taxon>Andropogoneae</taxon>
        <taxon>Tripsacinae</taxon>
        <taxon>Zea</taxon>
    </lineage>
</organism>